<reference evidence="3" key="1">
    <citation type="journal article" date="2019" name="Int. J. Syst. Evol. Microbiol.">
        <title>The Global Catalogue of Microorganisms (GCM) 10K type strain sequencing project: providing services to taxonomists for standard genome sequencing and annotation.</title>
        <authorList>
            <consortium name="The Broad Institute Genomics Platform"/>
            <consortium name="The Broad Institute Genome Sequencing Center for Infectious Disease"/>
            <person name="Wu L."/>
            <person name="Ma J."/>
        </authorList>
    </citation>
    <scope>NUCLEOTIDE SEQUENCE [LARGE SCALE GENOMIC DNA]</scope>
    <source>
        <strain evidence="3">NBRC 101365</strain>
    </source>
</reference>
<proteinExistence type="predicted"/>
<feature type="transmembrane region" description="Helical" evidence="1">
    <location>
        <begin position="21"/>
        <end position="42"/>
    </location>
</feature>
<protein>
    <submittedName>
        <fullName evidence="2">Uncharacterized protein</fullName>
    </submittedName>
</protein>
<keyword evidence="1" id="KW-0472">Membrane</keyword>
<keyword evidence="1" id="KW-0812">Transmembrane</keyword>
<sequence>MDRVIDLRREETMRRTIEVKLDVWTKVLLGLVALGLIGNAIVQVHVVTPALAQLQTVTVSGNLGLMNAAKTTLMIQCPDCRK</sequence>
<dbReference type="EMBL" id="BSPC01000024">
    <property type="protein sequence ID" value="GLS19624.1"/>
    <property type="molecule type" value="Genomic_DNA"/>
</dbReference>
<organism evidence="2 3">
    <name type="scientific">Labrys miyagiensis</name>
    <dbReference type="NCBI Taxonomy" id="346912"/>
    <lineage>
        <taxon>Bacteria</taxon>
        <taxon>Pseudomonadati</taxon>
        <taxon>Pseudomonadota</taxon>
        <taxon>Alphaproteobacteria</taxon>
        <taxon>Hyphomicrobiales</taxon>
        <taxon>Xanthobacteraceae</taxon>
        <taxon>Labrys</taxon>
    </lineage>
</organism>
<evidence type="ECO:0000313" key="2">
    <source>
        <dbReference type="EMBL" id="GLS19624.1"/>
    </source>
</evidence>
<comment type="caution">
    <text evidence="2">The sequence shown here is derived from an EMBL/GenBank/DDBJ whole genome shotgun (WGS) entry which is preliminary data.</text>
</comment>
<accession>A0ABQ6CIQ1</accession>
<keyword evidence="3" id="KW-1185">Reference proteome</keyword>
<gene>
    <name evidence="2" type="ORF">GCM10007874_26410</name>
</gene>
<keyword evidence="1" id="KW-1133">Transmembrane helix</keyword>
<evidence type="ECO:0000313" key="3">
    <source>
        <dbReference type="Proteomes" id="UP001156882"/>
    </source>
</evidence>
<name>A0ABQ6CIQ1_9HYPH</name>
<evidence type="ECO:0000256" key="1">
    <source>
        <dbReference type="SAM" id="Phobius"/>
    </source>
</evidence>
<dbReference type="Proteomes" id="UP001156882">
    <property type="component" value="Unassembled WGS sequence"/>
</dbReference>